<evidence type="ECO:0000259" key="5">
    <source>
        <dbReference type="SMART" id="SM01043"/>
    </source>
</evidence>
<evidence type="ECO:0000256" key="1">
    <source>
        <dbReference type="ARBA" id="ARBA00023015"/>
    </source>
</evidence>
<feature type="domain" description="AAA+ ATPase" evidence="4">
    <location>
        <begin position="20"/>
        <end position="160"/>
    </location>
</feature>
<dbReference type="Gene3D" id="1.10.10.10">
    <property type="entry name" value="Winged helix-like DNA-binding domain superfamily/Winged helix DNA-binding domain"/>
    <property type="match status" value="1"/>
</dbReference>
<dbReference type="InterPro" id="IPR003593">
    <property type="entry name" value="AAA+_ATPase"/>
</dbReference>
<proteinExistence type="predicted"/>
<dbReference type="PROSITE" id="PS50005">
    <property type="entry name" value="TPR"/>
    <property type="match status" value="1"/>
</dbReference>
<dbReference type="Proteomes" id="UP001428290">
    <property type="component" value="Unassembled WGS sequence"/>
</dbReference>
<reference evidence="6 7" key="1">
    <citation type="submission" date="2024-02" db="EMBL/GenBank/DDBJ databases">
        <title>Herpetosiphon gulosus NBRC 112829.</title>
        <authorList>
            <person name="Ichikawa N."/>
            <person name="Katano-Makiyama Y."/>
            <person name="Hidaka K."/>
        </authorList>
    </citation>
    <scope>NUCLEOTIDE SEQUENCE [LARGE SCALE GENOMIC DNA]</scope>
    <source>
        <strain evidence="6 7">NBRC 112829</strain>
    </source>
</reference>
<sequence>MSLYPTYVERPRLLTLTQHEPRVVLIIGLPSSGKSTVLEALKHSINAPSALIQLESANDPPLLLQAICQQLGLASEHPHEQLLSLRQPTWILIDDLDRILDAWGTFLPEHAWLVALLKNPALHIVATSLHIPNLPMIQQWIIRRHLVVIGMQELAFTNAELIALAQKRQLSLSPAQADQLIELTDGWVAPCIFALNRSGVLNQSALEWVMQDVMASLPEPLQHSLEAWLWIAPDSLELLQTLLPKHDLHRLLMSWEYAGLIVEANLRLQRLPEVGLRKRSHPQAAYLTEFFAQAGDWYLTEQRLLQFVHKMQRLQRWDVINHCLTQQIDVINNERFFGELVKALNDVPVQQLAPKVGWLLVRSYHLGLRNAEKALLLVNQLLGIHQQPDQQRMFLLLKADMLRAQGAIGEADSLIQPYLNDPDLSPADQARILRTHAIYLASLGQDDAAIAHFERAHKHMEHSGVNRLLGLILGDYANAAARAGRYSLADRLLRQATSLWEEMASPSGLSQTLNLRALVALHQGQMSDAARYAQQAYDNARISDIRAANGALVTLGDVALADRDWTSAIGRYRLAREQLRASNVVDYHIISYALALESQATRHSSLEQLQRLLIEIDTTTAQNPLDQAWLAVARSAANLTLKIDGTIPLLQRALAGLDNQGSLAKGLLYLLLSEAFWQRHELGEAQRAWQALDQLIVDGRSGLPVLLSALTVHLPDLVNEAYTQWNSPFAARVLRHNLPPMPQASKLIVRLMGQMRLEMDGKQVRIPRQGMLLIALLLLNPSGMTADELREKIWGFDSSNDGWRKMLQRTRKELPDCVVYDGSLYRLRFPHPEIDADIIAIKQTSLLGSEATLERLQVAAEYASQGFLVGSNAPWIEHERKALARRGAEIWISIGNQWYDVQRFDQAQKAFEHAMKLDILNERAVVLAMNLEINQGRRTEALAIYDRYREALLEEQGLDPSGELQALQKHVLD</sequence>
<dbReference type="InterPro" id="IPR019734">
    <property type="entry name" value="TPR_rpt"/>
</dbReference>
<dbReference type="EMBL" id="BAABRU010000014">
    <property type="protein sequence ID" value="GAA5530032.1"/>
    <property type="molecule type" value="Genomic_DNA"/>
</dbReference>
<dbReference type="SMART" id="SM00382">
    <property type="entry name" value="AAA"/>
    <property type="match status" value="1"/>
</dbReference>
<feature type="domain" description="Bacterial transcriptional activator" evidence="5">
    <location>
        <begin position="836"/>
        <end position="972"/>
    </location>
</feature>
<keyword evidence="7" id="KW-1185">Reference proteome</keyword>
<dbReference type="SMART" id="SM01043">
    <property type="entry name" value="BTAD"/>
    <property type="match status" value="1"/>
</dbReference>
<dbReference type="PANTHER" id="PTHR35807">
    <property type="entry name" value="TRANSCRIPTIONAL REGULATOR REDD-RELATED"/>
    <property type="match status" value="1"/>
</dbReference>
<name>A0ABP9X3N8_9CHLR</name>
<organism evidence="6 7">
    <name type="scientific">Herpetosiphon gulosus</name>
    <dbReference type="NCBI Taxonomy" id="1973496"/>
    <lineage>
        <taxon>Bacteria</taxon>
        <taxon>Bacillati</taxon>
        <taxon>Chloroflexota</taxon>
        <taxon>Chloroflexia</taxon>
        <taxon>Herpetosiphonales</taxon>
        <taxon>Herpetosiphonaceae</taxon>
        <taxon>Herpetosiphon</taxon>
    </lineage>
</organism>
<keyword evidence="3" id="KW-0802">TPR repeat</keyword>
<dbReference type="RefSeq" id="WP_345723618.1">
    <property type="nucleotide sequence ID" value="NZ_BAABRU010000014.1"/>
</dbReference>
<accession>A0ABP9X3N8</accession>
<dbReference type="SMART" id="SM00028">
    <property type="entry name" value="TPR"/>
    <property type="match status" value="3"/>
</dbReference>
<comment type="caution">
    <text evidence="6">The sequence shown here is derived from an EMBL/GenBank/DDBJ whole genome shotgun (WGS) entry which is preliminary data.</text>
</comment>
<feature type="repeat" description="TPR" evidence="3">
    <location>
        <begin position="888"/>
        <end position="921"/>
    </location>
</feature>
<dbReference type="InterPro" id="IPR027417">
    <property type="entry name" value="P-loop_NTPase"/>
</dbReference>
<dbReference type="Pfam" id="PF03704">
    <property type="entry name" value="BTAD"/>
    <property type="match status" value="1"/>
</dbReference>
<dbReference type="InterPro" id="IPR051677">
    <property type="entry name" value="AfsR-DnrI-RedD_regulator"/>
</dbReference>
<dbReference type="InterPro" id="IPR005158">
    <property type="entry name" value="BTAD"/>
</dbReference>
<evidence type="ECO:0000256" key="3">
    <source>
        <dbReference type="PROSITE-ProRule" id="PRU00339"/>
    </source>
</evidence>
<dbReference type="InterPro" id="IPR036388">
    <property type="entry name" value="WH-like_DNA-bd_sf"/>
</dbReference>
<dbReference type="Gene3D" id="1.25.40.10">
    <property type="entry name" value="Tetratricopeptide repeat domain"/>
    <property type="match status" value="2"/>
</dbReference>
<evidence type="ECO:0000259" key="4">
    <source>
        <dbReference type="SMART" id="SM00382"/>
    </source>
</evidence>
<protein>
    <submittedName>
        <fullName evidence="6">Uncharacterized protein</fullName>
    </submittedName>
</protein>
<dbReference type="SUPFAM" id="SSF48452">
    <property type="entry name" value="TPR-like"/>
    <property type="match status" value="2"/>
</dbReference>
<evidence type="ECO:0000313" key="7">
    <source>
        <dbReference type="Proteomes" id="UP001428290"/>
    </source>
</evidence>
<keyword evidence="1" id="KW-0805">Transcription regulation</keyword>
<dbReference type="SUPFAM" id="SSF52540">
    <property type="entry name" value="P-loop containing nucleoside triphosphate hydrolases"/>
    <property type="match status" value="1"/>
</dbReference>
<evidence type="ECO:0000256" key="2">
    <source>
        <dbReference type="ARBA" id="ARBA00023163"/>
    </source>
</evidence>
<dbReference type="PANTHER" id="PTHR35807:SF1">
    <property type="entry name" value="TRANSCRIPTIONAL REGULATOR REDD"/>
    <property type="match status" value="1"/>
</dbReference>
<dbReference type="InterPro" id="IPR011990">
    <property type="entry name" value="TPR-like_helical_dom_sf"/>
</dbReference>
<gene>
    <name evidence="6" type="ORF">Hgul01_03846</name>
</gene>
<evidence type="ECO:0000313" key="6">
    <source>
        <dbReference type="EMBL" id="GAA5530032.1"/>
    </source>
</evidence>
<keyword evidence="2" id="KW-0804">Transcription</keyword>
<dbReference type="Gene3D" id="3.40.50.300">
    <property type="entry name" value="P-loop containing nucleotide triphosphate hydrolases"/>
    <property type="match status" value="1"/>
</dbReference>